<dbReference type="Pfam" id="PF00610">
    <property type="entry name" value="DEP"/>
    <property type="match status" value="1"/>
</dbReference>
<dbReference type="Gene3D" id="1.10.10.10">
    <property type="entry name" value="Winged helix-like DNA-binding domain superfamily/Winged helix DNA-binding domain"/>
    <property type="match status" value="1"/>
</dbReference>
<dbReference type="PROSITE" id="PS50186">
    <property type="entry name" value="DEP"/>
    <property type="match status" value="1"/>
</dbReference>
<dbReference type="EMBL" id="KZ454994">
    <property type="protein sequence ID" value="PKI82592.1"/>
    <property type="molecule type" value="Genomic_DNA"/>
</dbReference>
<evidence type="ECO:0000256" key="4">
    <source>
        <dbReference type="ARBA" id="ARBA00021881"/>
    </source>
</evidence>
<feature type="region of interest" description="Disordered" evidence="5">
    <location>
        <begin position="1183"/>
        <end position="1203"/>
    </location>
</feature>
<dbReference type="SMART" id="SM00049">
    <property type="entry name" value="DEP"/>
    <property type="match status" value="1"/>
</dbReference>
<dbReference type="GO" id="GO:0035556">
    <property type="term" value="P:intracellular signal transduction"/>
    <property type="evidence" value="ECO:0007669"/>
    <property type="project" value="InterPro"/>
</dbReference>
<dbReference type="InterPro" id="IPR000591">
    <property type="entry name" value="DEP_dom"/>
</dbReference>
<gene>
    <name evidence="7" type="primary">IML1</name>
    <name evidence="7" type="ORF">MVES_003526</name>
</gene>
<dbReference type="Proteomes" id="UP000232875">
    <property type="component" value="Unassembled WGS sequence"/>
</dbReference>
<feature type="region of interest" description="Disordered" evidence="5">
    <location>
        <begin position="726"/>
        <end position="746"/>
    </location>
</feature>
<comment type="subcellular location">
    <subcellularLocation>
        <location evidence="1">Vacuole membrane</location>
        <topology evidence="1">Peripheral membrane protein</topology>
    </subcellularLocation>
</comment>
<feature type="compositionally biased region" description="Basic and acidic residues" evidence="5">
    <location>
        <begin position="567"/>
        <end position="576"/>
    </location>
</feature>
<evidence type="ECO:0000256" key="3">
    <source>
        <dbReference type="ARBA" id="ARBA00018529"/>
    </source>
</evidence>
<dbReference type="SUPFAM" id="SSF46785">
    <property type="entry name" value="Winged helix' DNA-binding domain"/>
    <property type="match status" value="1"/>
</dbReference>
<keyword evidence="8" id="KW-1185">Reference proteome</keyword>
<dbReference type="GO" id="GO:0010508">
    <property type="term" value="P:positive regulation of autophagy"/>
    <property type="evidence" value="ECO:0007669"/>
    <property type="project" value="TreeGrafter"/>
</dbReference>
<dbReference type="InterPro" id="IPR048255">
    <property type="entry name" value="IML1_N"/>
</dbReference>
<dbReference type="InterPro" id="IPR045838">
    <property type="entry name" value="DEPDC5_CTD"/>
</dbReference>
<dbReference type="OrthoDB" id="39497at2759"/>
<dbReference type="Pfam" id="PF12257">
    <property type="entry name" value="IML1"/>
    <property type="match status" value="1"/>
</dbReference>
<evidence type="ECO:0000259" key="6">
    <source>
        <dbReference type="PROSITE" id="PS50186"/>
    </source>
</evidence>
<name>A0A2N1J802_9BASI</name>
<dbReference type="GO" id="GO:0005096">
    <property type="term" value="F:GTPase activator activity"/>
    <property type="evidence" value="ECO:0007669"/>
    <property type="project" value="InterPro"/>
</dbReference>
<reference evidence="7 8" key="1">
    <citation type="submission" date="2017-10" db="EMBL/GenBank/DDBJ databases">
        <title>A novel species of cold-tolerant Malassezia isolated from bats.</title>
        <authorList>
            <person name="Lorch J.M."/>
            <person name="Palmer J.M."/>
            <person name="Vanderwolf K.J."/>
            <person name="Schmidt K.Z."/>
            <person name="Verant M.L."/>
            <person name="Weller T.J."/>
            <person name="Blehert D.S."/>
        </authorList>
    </citation>
    <scope>NUCLEOTIDE SEQUENCE [LARGE SCALE GENOMIC DNA]</scope>
    <source>
        <strain evidence="7 8">NWHC:44797-103</strain>
    </source>
</reference>
<protein>
    <recommendedName>
        <fullName evidence="3">Vacuolar membrane-associated protein IML1</fullName>
    </recommendedName>
    <alternativeName>
        <fullName evidence="4">Vacuolar membrane-associated protein iml1</fullName>
    </alternativeName>
</protein>
<sequence length="1470" mass="167328">MSAELADVHDDVRSRRITFWTHQPPNFSTYSFVLNPKVALPQVSDTELLGVTDDAGHAAISEGSSRMRTRVLVFKPAQALADTDVIAKQQQLQLSVATSIASLYGYTNRSEQILCRVSRAAFTIDHLELYFKDQYIGRSDMWRVANMLLDQCVYVSQKIQLPSGLRATIGKLYIDGERTQSGYIAPSTKTIFRSESAKYDLFIQMSKEMWEFDEGGEIYYEKILQGFLPDLLRKWEAISPNHVVSVILFTRVFYTEEEQAKQANLPVQQDAEGQFYADYYKVIVDLESNCNWPAVVRTLKEEFFRFQHDILLQPRTTQHAAPLEGHNDGTPTMGRVLVGEIAHAHRGNVLEAINLALNPYDQHYVDRDLTRTGFEVLIATAGTGSFFVDKRLLRTTTQRMAESGISLDLVCLTQMPLHTAPIFQFRSAPLSPDARHCSALRRSIQSETETPLYTDNTAHPNEMHTYYFLPYWINCSFYHVEQDMHFRSDRFVPRCRMDGLRLMELMGSGRQDLLIPYIHMKHEQNTPAQRRTARDMHDTDIFRPQTNGLSAPSFSKAPPMAEAVSRTTKEKRDAAVERSSFARRVRHSRSPNARHERHSAHSTRRSASSRTRTPRLDADAGYPGPSRSALSLLFDTSGKGLPLVAETVTELVAQVHASPHVASASGAWPTLWRHITSLSMRTRTRRVEQRTTARNASQLIGAALAGRFHEDDPVLQVQASDATQLSKSTPILLEPKQKETQPSTVHSLVNPSNLRTLGPYQDPVLLRWQHVFLGRAVQHTVKWWSMISPACLPLTTSYMPSDREFQTDWQDYPYTVSVHSDLHSFLLRRDSSTSAALAMLREMVLQRLSQGFQLVERTVPRPGTPAGPDADFFVQHPIELLRPGNFSTGEQICLTTTNQVHSLSYNRQAGMINVKRYIKRLPYSTAPIHYRCCIWPRNLRGYLVHNTTFAHPDPHSYNWTYLDSLVAGYEHKLRPSLRFWRARFVLVPSEGSPPPMTASTGEKLSDEEVRLVGIDRLAELFARVEYRAPNEPRSARGAVLRFLPTTLDPSSSMLDEAFLHALQGVADELSRRTTTKPKSVRRLARTRSLALLASDLRSSEAEVKVRDRLWHRVLYFNTIVGTDLVTWLCKTYADIRSREDAERFGRKLQKEGYLEHVLHAHAFHDGHYFYRLTNQAVLLDEHGEPQRQEARPKASKQAAPSRRVQMSRSMLIDLDPGKKSDRAEVAILHHDLAHNPDNGFNFQIHWLGATARLIEDVVQIWTRTVDRYGLRLVEAPIGQIKDVGCHSPFRAPLPIRLARAPPALETYAHLLDASRLLSDTDKMPEPRNDTECWLFRHVLARYATQADRLFEMALLRKFGFVLDQEASSRYPAHIEKVCSSRPLDFDYTQFVHRSGIAFVQVLGGEDGFLWLHNRLYTSHFHAHKAGAQQKSVAPPDADAERCAFQRFCENPTELATFYADVLAALRRLTR</sequence>
<dbReference type="InterPro" id="IPR027244">
    <property type="entry name" value="IML1"/>
</dbReference>
<dbReference type="GO" id="GO:0005774">
    <property type="term" value="C:vacuolar membrane"/>
    <property type="evidence" value="ECO:0007669"/>
    <property type="project" value="UniProtKB-SubCell"/>
</dbReference>
<dbReference type="InterPro" id="IPR036388">
    <property type="entry name" value="WH-like_DNA-bd_sf"/>
</dbReference>
<evidence type="ECO:0000313" key="8">
    <source>
        <dbReference type="Proteomes" id="UP000232875"/>
    </source>
</evidence>
<dbReference type="STRING" id="2020962.A0A2N1J802"/>
<feature type="compositionally biased region" description="Basic and acidic residues" evidence="5">
    <location>
        <begin position="1183"/>
        <end position="1192"/>
    </location>
</feature>
<dbReference type="Pfam" id="PF19418">
    <property type="entry name" value="DEPDC5_CTD"/>
    <property type="match status" value="1"/>
</dbReference>
<feature type="compositionally biased region" description="Polar residues" evidence="5">
    <location>
        <begin position="544"/>
        <end position="553"/>
    </location>
</feature>
<accession>A0A2N1J802</accession>
<evidence type="ECO:0000256" key="2">
    <source>
        <dbReference type="ARBA" id="ARBA00005643"/>
    </source>
</evidence>
<evidence type="ECO:0000313" key="7">
    <source>
        <dbReference type="EMBL" id="PKI82592.1"/>
    </source>
</evidence>
<feature type="region of interest" description="Disordered" evidence="5">
    <location>
        <begin position="541"/>
        <end position="624"/>
    </location>
</feature>
<evidence type="ECO:0000256" key="5">
    <source>
        <dbReference type="SAM" id="MobiDB-lite"/>
    </source>
</evidence>
<evidence type="ECO:0000256" key="1">
    <source>
        <dbReference type="ARBA" id="ARBA00004148"/>
    </source>
</evidence>
<organism evidence="7 8">
    <name type="scientific">Malassezia vespertilionis</name>
    <dbReference type="NCBI Taxonomy" id="2020962"/>
    <lineage>
        <taxon>Eukaryota</taxon>
        <taxon>Fungi</taxon>
        <taxon>Dikarya</taxon>
        <taxon>Basidiomycota</taxon>
        <taxon>Ustilaginomycotina</taxon>
        <taxon>Malasseziomycetes</taxon>
        <taxon>Malasseziales</taxon>
        <taxon>Malasseziaceae</taxon>
        <taxon>Malassezia</taxon>
    </lineage>
</organism>
<feature type="compositionally biased region" description="Basic residues" evidence="5">
    <location>
        <begin position="595"/>
        <end position="604"/>
    </location>
</feature>
<dbReference type="PANTHER" id="PTHR13179">
    <property type="entry name" value="DEP DOMAIN CONTAINING PROTEIN 5"/>
    <property type="match status" value="1"/>
</dbReference>
<dbReference type="PANTHER" id="PTHR13179:SF8">
    <property type="entry name" value="GATOR COMPLEX PROTEIN DEPDC5"/>
    <property type="match status" value="1"/>
</dbReference>
<feature type="domain" description="DEP" evidence="6">
    <location>
        <begin position="1099"/>
        <end position="1174"/>
    </location>
</feature>
<dbReference type="InterPro" id="IPR036390">
    <property type="entry name" value="WH_DNA-bd_sf"/>
</dbReference>
<dbReference type="GO" id="GO:1990130">
    <property type="term" value="C:GATOR1 complex"/>
    <property type="evidence" value="ECO:0007669"/>
    <property type="project" value="TreeGrafter"/>
</dbReference>
<comment type="similarity">
    <text evidence="2">Belongs to the IML1 family.</text>
</comment>
<dbReference type="GO" id="GO:1904262">
    <property type="term" value="P:negative regulation of TORC1 signaling"/>
    <property type="evidence" value="ECO:0007669"/>
    <property type="project" value="TreeGrafter"/>
</dbReference>
<proteinExistence type="inferred from homology"/>